<evidence type="ECO:0000256" key="1">
    <source>
        <dbReference type="SAM" id="MobiDB-lite"/>
    </source>
</evidence>
<gene>
    <name evidence="2" type="ORF">B0J12DRAFT_765834</name>
</gene>
<feature type="compositionally biased region" description="Polar residues" evidence="1">
    <location>
        <begin position="107"/>
        <end position="121"/>
    </location>
</feature>
<accession>A0ABQ8FXS1</accession>
<proteinExistence type="predicted"/>
<comment type="caution">
    <text evidence="2">The sequence shown here is derived from an EMBL/GenBank/DDBJ whole genome shotgun (WGS) entry which is preliminary data.</text>
</comment>
<dbReference type="Proteomes" id="UP000774617">
    <property type="component" value="Unassembled WGS sequence"/>
</dbReference>
<evidence type="ECO:0000313" key="3">
    <source>
        <dbReference type="Proteomes" id="UP000774617"/>
    </source>
</evidence>
<reference evidence="2 3" key="1">
    <citation type="journal article" date="2021" name="Nat. Commun.">
        <title>Genetic determinants of endophytism in the Arabidopsis root mycobiome.</title>
        <authorList>
            <person name="Mesny F."/>
            <person name="Miyauchi S."/>
            <person name="Thiergart T."/>
            <person name="Pickel B."/>
            <person name="Atanasova L."/>
            <person name="Karlsson M."/>
            <person name="Huettel B."/>
            <person name="Barry K.W."/>
            <person name="Haridas S."/>
            <person name="Chen C."/>
            <person name="Bauer D."/>
            <person name="Andreopoulos W."/>
            <person name="Pangilinan J."/>
            <person name="LaButti K."/>
            <person name="Riley R."/>
            <person name="Lipzen A."/>
            <person name="Clum A."/>
            <person name="Drula E."/>
            <person name="Henrissat B."/>
            <person name="Kohler A."/>
            <person name="Grigoriev I.V."/>
            <person name="Martin F.M."/>
            <person name="Hacquard S."/>
        </authorList>
    </citation>
    <scope>NUCLEOTIDE SEQUENCE [LARGE SCALE GENOMIC DNA]</scope>
    <source>
        <strain evidence="2 3">MPI-SDFR-AT-0080</strain>
    </source>
</reference>
<organism evidence="2 3">
    <name type="scientific">Macrophomina phaseolina</name>
    <dbReference type="NCBI Taxonomy" id="35725"/>
    <lineage>
        <taxon>Eukaryota</taxon>
        <taxon>Fungi</taxon>
        <taxon>Dikarya</taxon>
        <taxon>Ascomycota</taxon>
        <taxon>Pezizomycotina</taxon>
        <taxon>Dothideomycetes</taxon>
        <taxon>Dothideomycetes incertae sedis</taxon>
        <taxon>Botryosphaeriales</taxon>
        <taxon>Botryosphaeriaceae</taxon>
        <taxon>Macrophomina</taxon>
    </lineage>
</organism>
<evidence type="ECO:0000313" key="2">
    <source>
        <dbReference type="EMBL" id="KAH7034210.1"/>
    </source>
</evidence>
<feature type="compositionally biased region" description="Gly residues" evidence="1">
    <location>
        <begin position="156"/>
        <end position="166"/>
    </location>
</feature>
<name>A0ABQ8FXS1_9PEZI</name>
<protein>
    <submittedName>
        <fullName evidence="2">Uncharacterized protein</fullName>
    </submittedName>
</protein>
<dbReference type="EMBL" id="JAGTJR010000037">
    <property type="protein sequence ID" value="KAH7034210.1"/>
    <property type="molecule type" value="Genomic_DNA"/>
</dbReference>
<keyword evidence="3" id="KW-1185">Reference proteome</keyword>
<sequence length="166" mass="17512">MCVRAAGPRSFTVFQHRPTSSSRAHSCLIAIPAGRWLDCAPRISARPVALALPALAHGHVVGTAHASHISTTPLRSANSLWTGSRRRGRRGCPREGADSPAGRARAQWSQLHPRASTSPISRHSYDSAAEDARRRRPEGACNASEHAAISEPHDGVPGGLTGTPAA</sequence>
<feature type="region of interest" description="Disordered" evidence="1">
    <location>
        <begin position="77"/>
        <end position="166"/>
    </location>
</feature>